<gene>
    <name evidence="7" type="ORF">HED64_09110</name>
</gene>
<dbReference type="PANTHER" id="PTHR34294">
    <property type="entry name" value="TRANSCRIPTIONAL REGULATOR-RELATED"/>
    <property type="match status" value="1"/>
</dbReference>
<dbReference type="Pfam" id="PF04198">
    <property type="entry name" value="Sugar-bind"/>
    <property type="match status" value="1"/>
</dbReference>
<name>A0ABX1G5C4_9MICC</name>
<dbReference type="InterPro" id="IPR051054">
    <property type="entry name" value="SorC_transcr_regulators"/>
</dbReference>
<evidence type="ECO:0000313" key="8">
    <source>
        <dbReference type="Proteomes" id="UP000746595"/>
    </source>
</evidence>
<evidence type="ECO:0000256" key="1">
    <source>
        <dbReference type="ARBA" id="ARBA00010466"/>
    </source>
</evidence>
<dbReference type="SUPFAM" id="SSF100950">
    <property type="entry name" value="NagB/RpiA/CoA transferase-like"/>
    <property type="match status" value="1"/>
</dbReference>
<feature type="domain" description="RNA polymerase sigma-70 region 4" evidence="6">
    <location>
        <begin position="5"/>
        <end position="37"/>
    </location>
</feature>
<feature type="domain" description="Sugar-binding" evidence="5">
    <location>
        <begin position="57"/>
        <end position="306"/>
    </location>
</feature>
<keyword evidence="4" id="KW-0804">Transcription</keyword>
<dbReference type="EMBL" id="JAAWVT010000003">
    <property type="protein sequence ID" value="NKG20865.1"/>
    <property type="molecule type" value="Genomic_DNA"/>
</dbReference>
<evidence type="ECO:0000259" key="6">
    <source>
        <dbReference type="Pfam" id="PF04545"/>
    </source>
</evidence>
<dbReference type="Gene3D" id="1.10.10.60">
    <property type="entry name" value="Homeodomain-like"/>
    <property type="match status" value="1"/>
</dbReference>
<reference evidence="7 8" key="1">
    <citation type="submission" date="2020-04" db="EMBL/GenBank/DDBJ databases">
        <title>Paeniglutamicibacter sp. ANT13_2, a novel actinomycete isolated from sediment in Antarctica.</title>
        <authorList>
            <person name="Sakdapetsiri C."/>
            <person name="Pinyakong O."/>
        </authorList>
    </citation>
    <scope>NUCLEOTIDE SEQUENCE [LARGE SCALE GENOMIC DNA]</scope>
    <source>
        <strain evidence="7 8">ANT13_2</strain>
    </source>
</reference>
<comment type="caution">
    <text evidence="7">The sequence shown here is derived from an EMBL/GenBank/DDBJ whole genome shotgun (WGS) entry which is preliminary data.</text>
</comment>
<dbReference type="InterPro" id="IPR007324">
    <property type="entry name" value="Sugar-bd_dom_put"/>
</dbReference>
<keyword evidence="3" id="KW-0238">DNA-binding</keyword>
<evidence type="ECO:0000256" key="2">
    <source>
        <dbReference type="ARBA" id="ARBA00023015"/>
    </source>
</evidence>
<organism evidence="7 8">
    <name type="scientific">Paeniglutamicibacter terrestris</name>
    <dbReference type="NCBI Taxonomy" id="2723403"/>
    <lineage>
        <taxon>Bacteria</taxon>
        <taxon>Bacillati</taxon>
        <taxon>Actinomycetota</taxon>
        <taxon>Actinomycetes</taxon>
        <taxon>Micrococcales</taxon>
        <taxon>Micrococcaceae</taxon>
        <taxon>Paeniglutamicibacter</taxon>
    </lineage>
</organism>
<sequence>MRAAQLYYLQDLTMESIAKELAVSRSTVSRLLSMARRTGLVNIEINAGGDRSPMLVRELEHKFGIKVHVVPTDGALADAEILERVATHAAHVLNTLVSSGMTVGVAWGSTMQALSLALTRKPTHDTLIVQLNGAANPQTTGLTYASEILQRFGAAYTARVEQFPVPAFFDQASTREAMWREGSVRRVLGVQQGMGLAVFSLGATEAAVPSQVYRGGYLSAAESAALHEHGVVGDVATVFFDGSGSDEGIEINSRATGPTLRALRKVPRRLCVLSGAGKLRALHGALAGGLITDLVLDEGTALRLLNAPPSSSH</sequence>
<protein>
    <submittedName>
        <fullName evidence="7">Sugar-binding transcriptional regulator</fullName>
    </submittedName>
</protein>
<dbReference type="Pfam" id="PF04545">
    <property type="entry name" value="Sigma70_r4"/>
    <property type="match status" value="1"/>
</dbReference>
<dbReference type="Proteomes" id="UP000746595">
    <property type="component" value="Unassembled WGS sequence"/>
</dbReference>
<evidence type="ECO:0000313" key="7">
    <source>
        <dbReference type="EMBL" id="NKG20865.1"/>
    </source>
</evidence>
<comment type="similarity">
    <text evidence="1">Belongs to the SorC transcriptional regulatory family.</text>
</comment>
<evidence type="ECO:0000256" key="3">
    <source>
        <dbReference type="ARBA" id="ARBA00023125"/>
    </source>
</evidence>
<keyword evidence="8" id="KW-1185">Reference proteome</keyword>
<accession>A0ABX1G5C4</accession>
<evidence type="ECO:0000259" key="5">
    <source>
        <dbReference type="Pfam" id="PF04198"/>
    </source>
</evidence>
<dbReference type="InterPro" id="IPR037171">
    <property type="entry name" value="NagB/RpiA_transferase-like"/>
</dbReference>
<dbReference type="PANTHER" id="PTHR34294:SF1">
    <property type="entry name" value="TRANSCRIPTIONAL REGULATOR LSRR"/>
    <property type="match status" value="1"/>
</dbReference>
<evidence type="ECO:0000256" key="4">
    <source>
        <dbReference type="ARBA" id="ARBA00023163"/>
    </source>
</evidence>
<dbReference type="Gene3D" id="3.40.50.1360">
    <property type="match status" value="1"/>
</dbReference>
<proteinExistence type="inferred from homology"/>
<keyword evidence="2" id="KW-0805">Transcription regulation</keyword>
<dbReference type="InterPro" id="IPR007630">
    <property type="entry name" value="RNA_pol_sigma70_r4"/>
</dbReference>